<dbReference type="Pfam" id="PF00246">
    <property type="entry name" value="Peptidase_M14"/>
    <property type="match status" value="1"/>
</dbReference>
<dbReference type="RefSeq" id="XP_022106212.1">
    <property type="nucleotide sequence ID" value="XM_022250520.1"/>
</dbReference>
<feature type="compositionally biased region" description="Basic and acidic residues" evidence="4">
    <location>
        <begin position="25"/>
        <end position="38"/>
    </location>
</feature>
<dbReference type="GO" id="GO:0006508">
    <property type="term" value="P:proteolysis"/>
    <property type="evidence" value="ECO:0007669"/>
    <property type="project" value="InterPro"/>
</dbReference>
<evidence type="ECO:0000256" key="4">
    <source>
        <dbReference type="SAM" id="MobiDB-lite"/>
    </source>
</evidence>
<protein>
    <submittedName>
        <fullName evidence="7">Uncharacterized protein LOC110987635 isoform X1</fullName>
    </submittedName>
</protein>
<dbReference type="GO" id="GO:0004181">
    <property type="term" value="F:metallocarboxypeptidase activity"/>
    <property type="evidence" value="ECO:0007669"/>
    <property type="project" value="InterPro"/>
</dbReference>
<dbReference type="GO" id="GO:0008270">
    <property type="term" value="F:zinc ion binding"/>
    <property type="evidence" value="ECO:0007669"/>
    <property type="project" value="InterPro"/>
</dbReference>
<dbReference type="Pfam" id="PF18027">
    <property type="entry name" value="Pepdidase_M14_N"/>
    <property type="match status" value="1"/>
</dbReference>
<feature type="compositionally biased region" description="Polar residues" evidence="4">
    <location>
        <begin position="466"/>
        <end position="478"/>
    </location>
</feature>
<feature type="domain" description="Peptidase M14" evidence="5">
    <location>
        <begin position="783"/>
        <end position="1058"/>
    </location>
</feature>
<dbReference type="Gene3D" id="3.40.630.10">
    <property type="entry name" value="Zn peptidases"/>
    <property type="match status" value="1"/>
</dbReference>
<dbReference type="InterPro" id="IPR000834">
    <property type="entry name" value="Peptidase_M14"/>
</dbReference>
<reference evidence="7" key="1">
    <citation type="submission" date="2025-08" db="UniProtKB">
        <authorList>
            <consortium name="RefSeq"/>
        </authorList>
    </citation>
    <scope>IDENTIFICATION</scope>
</reference>
<feature type="compositionally biased region" description="Basic residues" evidence="4">
    <location>
        <begin position="1218"/>
        <end position="1229"/>
    </location>
</feature>
<dbReference type="Gene3D" id="2.60.40.3120">
    <property type="match status" value="1"/>
</dbReference>
<feature type="region of interest" description="Disordered" evidence="4">
    <location>
        <begin position="1188"/>
        <end position="1237"/>
    </location>
</feature>
<evidence type="ECO:0000259" key="5">
    <source>
        <dbReference type="PROSITE" id="PS52035"/>
    </source>
</evidence>
<evidence type="ECO:0000313" key="7">
    <source>
        <dbReference type="RefSeq" id="XP_022106212.1"/>
    </source>
</evidence>
<gene>
    <name evidence="7" type="primary">LOC110987635</name>
</gene>
<dbReference type="PANTHER" id="PTHR12756">
    <property type="entry name" value="CYTOSOLIC CARBOXYPEPTIDASE"/>
    <property type="match status" value="1"/>
</dbReference>
<dbReference type="Proteomes" id="UP000694845">
    <property type="component" value="Unplaced"/>
</dbReference>
<feature type="compositionally biased region" description="Polar residues" evidence="4">
    <location>
        <begin position="1695"/>
        <end position="1706"/>
    </location>
</feature>
<dbReference type="InterPro" id="IPR040626">
    <property type="entry name" value="Pepdidase_M14_N"/>
</dbReference>
<evidence type="ECO:0000256" key="1">
    <source>
        <dbReference type="ARBA" id="ARBA00001947"/>
    </source>
</evidence>
<dbReference type="PANTHER" id="PTHR12756:SF4">
    <property type="entry name" value="PEPTIDASE M14 CARBOXYPEPTIDASE A DOMAIN-CONTAINING PROTEIN"/>
    <property type="match status" value="1"/>
</dbReference>
<dbReference type="GeneID" id="110987635"/>
<evidence type="ECO:0000313" key="6">
    <source>
        <dbReference type="Proteomes" id="UP000694845"/>
    </source>
</evidence>
<feature type="region of interest" description="Disordered" evidence="4">
    <location>
        <begin position="1"/>
        <end position="197"/>
    </location>
</feature>
<accession>A0A8B7ZMB8</accession>
<feature type="compositionally biased region" description="Acidic residues" evidence="4">
    <location>
        <begin position="1189"/>
        <end position="1199"/>
    </location>
</feature>
<comment type="similarity">
    <text evidence="2 3">Belongs to the peptidase M14 family.</text>
</comment>
<evidence type="ECO:0000256" key="2">
    <source>
        <dbReference type="ARBA" id="ARBA00005988"/>
    </source>
</evidence>
<dbReference type="InterPro" id="IPR050821">
    <property type="entry name" value="Cytosolic_carboxypeptidase"/>
</dbReference>
<dbReference type="PROSITE" id="PS52035">
    <property type="entry name" value="PEPTIDASE_M14"/>
    <property type="match status" value="1"/>
</dbReference>
<evidence type="ECO:0000256" key="3">
    <source>
        <dbReference type="PROSITE-ProRule" id="PRU01379"/>
    </source>
</evidence>
<proteinExistence type="inferred from homology"/>
<feature type="compositionally biased region" description="Basic and acidic residues" evidence="4">
    <location>
        <begin position="101"/>
        <end position="121"/>
    </location>
</feature>
<feature type="compositionally biased region" description="Basic residues" evidence="4">
    <location>
        <begin position="163"/>
        <end position="178"/>
    </location>
</feature>
<name>A0A8B7ZMB8_ACAPL</name>
<feature type="compositionally biased region" description="Polar residues" evidence="4">
    <location>
        <begin position="40"/>
        <end position="61"/>
    </location>
</feature>
<feature type="active site" description="Proton donor/acceptor" evidence="3">
    <location>
        <position position="1020"/>
    </location>
</feature>
<keyword evidence="6" id="KW-1185">Reference proteome</keyword>
<comment type="cofactor">
    <cofactor evidence="1">
        <name>Zn(2+)</name>
        <dbReference type="ChEBI" id="CHEBI:29105"/>
    </cofactor>
</comment>
<dbReference type="OrthoDB" id="10253041at2759"/>
<sequence length="1823" mass="206099">MDGSLTSGLGEEDREHPPSSLYSASKDHPHFHAAERHFQVSPNAQDNPVAQSPVESSTQIHPSRKSPLGEKPLLVQPDAQAHPVAHCTVSSPTQAPPVRESPIEHHRAVHIGEDGPKDHLRNGVRQSLPHSRMHPSKSASENRKSKQAVPEVLPTSTTSSSKKSSKKSSKHSLTHKISPRLDGDSQWTNLSKESSVPNWSAIPNEVFNQQEPVTYKEAATCTYTATSISTESPIPKDSPIRRPTAEPSVSMPKVSPTHKASPTHRAGSQGATPTKERHARRTINANSTRTVDMENEVTGRTLEEGKERMMKMMENGARMRAIMEQEIQRLSLQKREVVMKDRVVEPESWKRDVQKQIEEELERRVREALETPPLERMRRNRHKAKLKQIQREQTSISIEECDNYAQTLPNLRNLHHHRLWDLPETPYSFSDSQNRQNRFSRLTGTLQPGNYHDSDTEDDSGDSTTAANRNQNSTSSSWRLHPLHHHNDNRTGENGILATTAREHDSLSEESDMDSEQARTVVEVRRKMFRQYTAEGFKSALRKGKSHLKKLGSGKYEDKNGVVLTIDGPFWPPECGPLYPKPEHQNFIPQEKELLADAVPDNSRTVHSQRTKWFRPFEATSINIFDSERTSKGTIPHSVPEGCPPSLVFESRFESGNLRQARRVGQFEYDLILKTDLYTARHTQWFYFRVQKMIPGITFKFNIVNLLKKDSLYNHGMRPLMYSEREAAKSNLGWHRIGHHINYSRSNGFHRNPLLHVDMVYYTLSWQMEFAYENDTCYFAHCYPYTFTDLREHINHLLSDPERRRCTKREVMCESRAGNSCFLLTVTNFTERQTANKRGVVVTARVHPGETNASWVMKGFLDYITGSDPVAKDLRKAFVFKIVPMLNPDGVIVGNYRCSLTGRDLNRNFRHPKKESFPTVWHTKEMLEDFSKETEVLVYCDLHGHSRKHNVFIYGCDKNGKEIDAASFLYQRLFPFLMAREAPDKFSFHGCKFHVKRCKEATGRVVMWRELGINNSFTMEATFCGSKDIRREDTPRHFNLSDFEDLGRHFCEALMVYHKAQENKSLHSELILELTREITHQVLESRGLLPQQLLAPYGKGAQDNKNKDGTTNSQAKLSSSEITDKVASLNDPSAPSKVPPSGHDKPGQLVRSLEGRLETMRMIDALSSETIQGCIGILQDLHAMKDFTESDSSDSDSASESEAPPAPEADDDKQDEKKKKKKKGKHRSKSMPTLPEAVTGVIKKRKHKKAHSIPHGSCDFVCFHDASRTYSLPDHGASFVTRGDGKLHLKLALKAQEHHHQGLPSIPTADHPTAAAPPKSYQIYALQGDLSPGSLGPDVRPFRMACHGKSRVSSYDERFAQLCRRGRDESGPTLYRLVEPRTIEMPLEAEQRISNLEEPDTSYGFLPSIGALYYDEELNPAECDKTVQMIKKYPPFVNRYIGRSNNGIPMFAQERLEERASKRMETVKKLEQERLERQATAFQTQLSEEDAHFLALSRHLQLQEKEEGQYKMDTPTLTVQCNIPGTPGYPLQVNFRQGYTHRNSTMIKGHPLSLDQIGDGLQEADGKQDTPRVTSSRQSPRKLEPMSDARVPGVSLHSNLDGKRMGVGQVQGAFVDQISSDLRNRVSEGDFVDQRDQRELADHKSNIAVSPGKLDDVEAGKSMGAPNQAQGLNRGRTVTEMDLRMFRADMDENWPDSSRTSSNRTPSGRGDQSRMQSAKSYSVTNPWLGARNLHNGSRFNLPTGGSFGHAPPPLRSLRHRHPSAVKKNHMDLIEQQYGRFLSGVDPKRAPSTAAKYLQSLAKSVIDGASTSQPQTVTKQVKKK</sequence>
<feature type="region of interest" description="Disordered" evidence="4">
    <location>
        <begin position="229"/>
        <end position="287"/>
    </location>
</feature>
<feature type="region of interest" description="Disordered" evidence="4">
    <location>
        <begin position="1097"/>
        <end position="1148"/>
    </location>
</feature>
<feature type="region of interest" description="Disordered" evidence="4">
    <location>
        <begin position="1689"/>
        <end position="1721"/>
    </location>
</feature>
<feature type="region of interest" description="Disordered" evidence="4">
    <location>
        <begin position="1555"/>
        <end position="1600"/>
    </location>
</feature>
<feature type="region of interest" description="Disordered" evidence="4">
    <location>
        <begin position="443"/>
        <end position="494"/>
    </location>
</feature>
<dbReference type="KEGG" id="aplc:110987635"/>
<feature type="compositionally biased region" description="Polar residues" evidence="4">
    <location>
        <begin position="185"/>
        <end position="197"/>
    </location>
</feature>
<organism evidence="6 7">
    <name type="scientific">Acanthaster planci</name>
    <name type="common">Crown-of-thorns starfish</name>
    <dbReference type="NCBI Taxonomy" id="133434"/>
    <lineage>
        <taxon>Eukaryota</taxon>
        <taxon>Metazoa</taxon>
        <taxon>Echinodermata</taxon>
        <taxon>Eleutherozoa</taxon>
        <taxon>Asterozoa</taxon>
        <taxon>Asteroidea</taxon>
        <taxon>Valvatacea</taxon>
        <taxon>Valvatida</taxon>
        <taxon>Acanthasteridae</taxon>
        <taxon>Acanthaster</taxon>
    </lineage>
</organism>
<dbReference type="SUPFAM" id="SSF53187">
    <property type="entry name" value="Zn-dependent exopeptidases"/>
    <property type="match status" value="1"/>
</dbReference>
<feature type="compositionally biased region" description="Polar residues" evidence="4">
    <location>
        <begin position="1109"/>
        <end position="1121"/>
    </location>
</feature>